<evidence type="ECO:0000256" key="1">
    <source>
        <dbReference type="ARBA" id="ARBA00023125"/>
    </source>
</evidence>
<evidence type="ECO:0000259" key="3">
    <source>
        <dbReference type="PROSITE" id="PS50937"/>
    </source>
</evidence>
<feature type="domain" description="HTH merR-type" evidence="3">
    <location>
        <begin position="3"/>
        <end position="71"/>
    </location>
</feature>
<dbReference type="PANTHER" id="PTHR30204">
    <property type="entry name" value="REDOX-CYCLING DRUG-SENSING TRANSCRIPTIONAL ACTIVATOR SOXR"/>
    <property type="match status" value="1"/>
</dbReference>
<comment type="caution">
    <text evidence="4">The sequence shown here is derived from an EMBL/GenBank/DDBJ whole genome shotgun (WGS) entry which is preliminary data.</text>
</comment>
<dbReference type="PROSITE" id="PS50937">
    <property type="entry name" value="HTH_MERR_2"/>
    <property type="match status" value="1"/>
</dbReference>
<dbReference type="EMBL" id="JAAXPG010000045">
    <property type="protein sequence ID" value="NKZ01833.1"/>
    <property type="molecule type" value="Genomic_DNA"/>
</dbReference>
<dbReference type="InterPro" id="IPR047057">
    <property type="entry name" value="MerR_fam"/>
</dbReference>
<dbReference type="CDD" id="cd04778">
    <property type="entry name" value="HTH_MerR-like_sg2"/>
    <property type="match status" value="1"/>
</dbReference>
<dbReference type="Proteomes" id="UP000553209">
    <property type="component" value="Unassembled WGS sequence"/>
</dbReference>
<organism evidence="4 5">
    <name type="scientific">Nocardiopsis alborubida</name>
    <dbReference type="NCBI Taxonomy" id="146802"/>
    <lineage>
        <taxon>Bacteria</taxon>
        <taxon>Bacillati</taxon>
        <taxon>Actinomycetota</taxon>
        <taxon>Actinomycetes</taxon>
        <taxon>Streptosporangiales</taxon>
        <taxon>Nocardiopsidaceae</taxon>
        <taxon>Nocardiopsis</taxon>
    </lineage>
</organism>
<dbReference type="Pfam" id="PF13411">
    <property type="entry name" value="MerR_1"/>
    <property type="match status" value="1"/>
</dbReference>
<keyword evidence="1" id="KW-0238">DNA-binding</keyword>
<dbReference type="SUPFAM" id="SSF46955">
    <property type="entry name" value="Putative DNA-binding domain"/>
    <property type="match status" value="1"/>
</dbReference>
<feature type="compositionally biased region" description="Gly residues" evidence="2">
    <location>
        <begin position="251"/>
        <end position="262"/>
    </location>
</feature>
<proteinExistence type="predicted"/>
<dbReference type="PRINTS" id="PR00040">
    <property type="entry name" value="HTHMERR"/>
</dbReference>
<keyword evidence="5" id="KW-1185">Reference proteome</keyword>
<accession>A0A7X6MIE5</accession>
<feature type="region of interest" description="Disordered" evidence="2">
    <location>
        <begin position="250"/>
        <end position="269"/>
    </location>
</feature>
<dbReference type="AlphaFoldDB" id="A0A7X6MIE5"/>
<dbReference type="RefSeq" id="WP_061083152.1">
    <property type="nucleotide sequence ID" value="NZ_JAAXPG010000045.1"/>
</dbReference>
<evidence type="ECO:0000313" key="5">
    <source>
        <dbReference type="Proteomes" id="UP000553209"/>
    </source>
</evidence>
<dbReference type="GO" id="GO:0003700">
    <property type="term" value="F:DNA-binding transcription factor activity"/>
    <property type="evidence" value="ECO:0007669"/>
    <property type="project" value="InterPro"/>
</dbReference>
<dbReference type="PANTHER" id="PTHR30204:SF93">
    <property type="entry name" value="HTH MERR-TYPE DOMAIN-CONTAINING PROTEIN"/>
    <property type="match status" value="1"/>
</dbReference>
<gene>
    <name evidence="4" type="ORF">HGB44_29825</name>
</gene>
<name>A0A7X6MIE5_9ACTN</name>
<dbReference type="InterPro" id="IPR000551">
    <property type="entry name" value="MerR-type_HTH_dom"/>
</dbReference>
<evidence type="ECO:0000313" key="4">
    <source>
        <dbReference type="EMBL" id="NKZ01833.1"/>
    </source>
</evidence>
<dbReference type="SMART" id="SM00422">
    <property type="entry name" value="HTH_MERR"/>
    <property type="match status" value="1"/>
</dbReference>
<protein>
    <submittedName>
        <fullName evidence="4">MerR family transcriptional regulator</fullName>
    </submittedName>
</protein>
<dbReference type="Gene3D" id="1.10.1660.10">
    <property type="match status" value="1"/>
</dbReference>
<dbReference type="GO" id="GO:0003677">
    <property type="term" value="F:DNA binding"/>
    <property type="evidence" value="ECO:0007669"/>
    <property type="project" value="UniProtKB-KW"/>
</dbReference>
<reference evidence="4 5" key="1">
    <citation type="submission" date="2020-04" db="EMBL/GenBank/DDBJ databases">
        <title>MicrobeNet Type strains.</title>
        <authorList>
            <person name="Nicholson A.C."/>
        </authorList>
    </citation>
    <scope>NUCLEOTIDE SEQUENCE [LARGE SCALE GENOMIC DNA]</scope>
    <source>
        <strain evidence="4 5">ATCC 23612</strain>
    </source>
</reference>
<evidence type="ECO:0000256" key="2">
    <source>
        <dbReference type="SAM" id="MobiDB-lite"/>
    </source>
</evidence>
<sequence>MAEYRIDELARLADTTVRNVRVYQDRGLLAPPRREGRVGIYSEAHLARLRLIGQLLRRGYTFANIGEMFRVWERGGDLSDILGFESAIGDAWSDEIAGYLTMGDLRTLFGHGVTPRTVKRSLDLGVLERDGLRFRVPSPRLLHAGVELVRLGMTVDSVLDIAENLRDKVGHVAEHMVRLVADHIIAEYAPGTVVQSEETAEMAELIRRVRPLAQQAVDAVLAQAMAENLTNVMGEHFALAMEYLEKEGAGKEGVGGERGGAAEGLTGSV</sequence>
<dbReference type="InterPro" id="IPR009061">
    <property type="entry name" value="DNA-bd_dom_put_sf"/>
</dbReference>